<keyword evidence="2" id="KW-1133">Transmembrane helix</keyword>
<feature type="compositionally biased region" description="Polar residues" evidence="1">
    <location>
        <begin position="670"/>
        <end position="679"/>
    </location>
</feature>
<dbReference type="InterPro" id="IPR027417">
    <property type="entry name" value="P-loop_NTPase"/>
</dbReference>
<dbReference type="Proteomes" id="UP000431826">
    <property type="component" value="Unassembled WGS sequence"/>
</dbReference>
<dbReference type="EMBL" id="BLIR01000001">
    <property type="protein sequence ID" value="GFE35810.1"/>
    <property type="molecule type" value="Genomic_DNA"/>
</dbReference>
<dbReference type="OrthoDB" id="4506813at2"/>
<protein>
    <submittedName>
        <fullName evidence="3">Uncharacterized protein</fullName>
    </submittedName>
</protein>
<dbReference type="SUPFAM" id="SSF52540">
    <property type="entry name" value="P-loop containing nucleoside triphosphate hydrolases"/>
    <property type="match status" value="1"/>
</dbReference>
<evidence type="ECO:0000313" key="3">
    <source>
        <dbReference type="EMBL" id="GFE35810.1"/>
    </source>
</evidence>
<sequence length="816" mass="83935">MPEDNGNSGPTQQIRTGAMSGLMVVGSNNTVHNLRITAEHGSTVTVHGGPLPDPVKRTPVSHLPRSAAEPLTGREQEVRALQEAVGKHQLVQVWGASGIGKSALLRHLARTMPRGPEGAAYIEAGGRTADDIAQAIFDISFDAPDYKPSPEALKEHLKTLRLRVYLDDVGLDEKDLHRLFDMAEQSMFVFTSQQRSAVGGVHPVRLGGLAAPAGTSLVAAVLARELRSDEARTVEALCDAVDGSPLRLRHIALSAITGKGLPGLADLPGLLPALLNRLRPQERDLLYLLGSLSGAELAARHLNDLLALPGTEAIADGLVRHGLLVASETGYSCPPDVAGCVLKSRGTAFPAKQLCRTLTAWVEARDTTPDDVAAHSQALDAAVVRAEKSGQAQLGAALARAASPKLAMSRQFDAWGSLLGAGWSAAKSMKDKEGEEFFLREARTRRQAISRGALTAAATLEAGALWHELTALHAHSAAQQVANAATATAQQGHVITTLPAAGHTSALASPGHALTPVHATGVPTHPIVGHTPLTHPVAPTPPAPAPVHPPVTKPVVDLSNSAPQPHAATNVTGGHSAAPAPQQIDLSQAHHSAAQPAHGLSTTTPATGTGHSAFSVLGAKVGVSALAMACSIGFVAVLGVGAAVYMTDQQSSSSSAVSSGPAGASGPADNMSSGDNTSPGVDPACLTALSELAPEITQHNTDVSAMNDAFDSYNSAMRSYNSGASATPPDGSAVFSEVDAVISDLNSIESTLEGAVSQAQDSSVQSDLESMLTGAQQAEEELQSFKDDPKGSGFDTSGEADSMNSDLAGLKTDCGG</sequence>
<reference evidence="3 4" key="1">
    <citation type="submission" date="2019-12" db="EMBL/GenBank/DDBJ databases">
        <title>Whole genome shotgun sequence of Streptomyces tubercidicus NBRC 13090.</title>
        <authorList>
            <person name="Ichikawa N."/>
            <person name="Kimura A."/>
            <person name="Kitahashi Y."/>
            <person name="Komaki H."/>
            <person name="Tamura T."/>
        </authorList>
    </citation>
    <scope>NUCLEOTIDE SEQUENCE [LARGE SCALE GENOMIC DNA]</scope>
    <source>
        <strain evidence="3 4">NBRC 13090</strain>
    </source>
</reference>
<comment type="caution">
    <text evidence="3">The sequence shown here is derived from an EMBL/GenBank/DDBJ whole genome shotgun (WGS) entry which is preliminary data.</text>
</comment>
<feature type="region of interest" description="Disordered" evidence="1">
    <location>
        <begin position="557"/>
        <end position="579"/>
    </location>
</feature>
<feature type="region of interest" description="Disordered" evidence="1">
    <location>
        <begin position="652"/>
        <end position="683"/>
    </location>
</feature>
<dbReference type="Gene3D" id="3.40.50.300">
    <property type="entry name" value="P-loop containing nucleotide triphosphate hydrolases"/>
    <property type="match status" value="1"/>
</dbReference>
<dbReference type="RefSeq" id="WP_159742241.1">
    <property type="nucleotide sequence ID" value="NZ_BLIR01000001.1"/>
</dbReference>
<keyword evidence="2" id="KW-0472">Membrane</keyword>
<dbReference type="GeneID" id="96281667"/>
<evidence type="ECO:0000256" key="2">
    <source>
        <dbReference type="SAM" id="Phobius"/>
    </source>
</evidence>
<dbReference type="AlphaFoldDB" id="A0A640UJV0"/>
<keyword evidence="4" id="KW-1185">Reference proteome</keyword>
<evidence type="ECO:0000313" key="4">
    <source>
        <dbReference type="Proteomes" id="UP000431826"/>
    </source>
</evidence>
<organism evidence="3 4">
    <name type="scientific">Streptomyces tubercidicus</name>
    <dbReference type="NCBI Taxonomy" id="47759"/>
    <lineage>
        <taxon>Bacteria</taxon>
        <taxon>Bacillati</taxon>
        <taxon>Actinomycetota</taxon>
        <taxon>Actinomycetes</taxon>
        <taxon>Kitasatosporales</taxon>
        <taxon>Streptomycetaceae</taxon>
        <taxon>Streptomyces</taxon>
    </lineage>
</organism>
<keyword evidence="2" id="KW-0812">Transmembrane</keyword>
<feature type="compositionally biased region" description="Low complexity" evidence="1">
    <location>
        <begin position="652"/>
        <end position="668"/>
    </location>
</feature>
<feature type="compositionally biased region" description="Polar residues" evidence="1">
    <location>
        <begin position="558"/>
        <end position="573"/>
    </location>
</feature>
<feature type="transmembrane region" description="Helical" evidence="2">
    <location>
        <begin position="621"/>
        <end position="645"/>
    </location>
</feature>
<feature type="region of interest" description="Disordered" evidence="1">
    <location>
        <begin position="773"/>
        <end position="816"/>
    </location>
</feature>
<proteinExistence type="predicted"/>
<gene>
    <name evidence="3" type="ORF">Stube_04830</name>
</gene>
<accession>A0A640UJV0</accession>
<name>A0A640UJV0_9ACTN</name>
<evidence type="ECO:0000256" key="1">
    <source>
        <dbReference type="SAM" id="MobiDB-lite"/>
    </source>
</evidence>